<proteinExistence type="inferred from homology"/>
<dbReference type="InterPro" id="IPR012340">
    <property type="entry name" value="NA-bd_OB-fold"/>
</dbReference>
<dbReference type="GO" id="GO:0006396">
    <property type="term" value="P:RNA processing"/>
    <property type="evidence" value="ECO:0007669"/>
    <property type="project" value="InterPro"/>
</dbReference>
<evidence type="ECO:0000313" key="3">
    <source>
        <dbReference type="EMBL" id="KXB01970.1"/>
    </source>
</evidence>
<dbReference type="GO" id="GO:0000178">
    <property type="term" value="C:exosome (RNase complex)"/>
    <property type="evidence" value="ECO:0007669"/>
    <property type="project" value="UniProtKB-KW"/>
</dbReference>
<dbReference type="HAMAP" id="MF_00975">
    <property type="entry name" value="Exosome_Csl4"/>
    <property type="match status" value="1"/>
</dbReference>
<dbReference type="Proteomes" id="UP000070565">
    <property type="component" value="Unassembled WGS sequence"/>
</dbReference>
<dbReference type="GO" id="GO:0003676">
    <property type="term" value="F:nucleic acid binding"/>
    <property type="evidence" value="ECO:0007669"/>
    <property type="project" value="InterPro"/>
</dbReference>
<comment type="caution">
    <text evidence="3">The sequence shown here is derived from an EMBL/GenBank/DDBJ whole genome shotgun (WGS) entry which is preliminary data.</text>
</comment>
<feature type="domain" description="S1 motif" evidence="2">
    <location>
        <begin position="66"/>
        <end position="144"/>
    </location>
</feature>
<protein>
    <recommendedName>
        <fullName evidence="2">S1 motif domain-containing protein</fullName>
    </recommendedName>
</protein>
<dbReference type="EMBL" id="LHXZ01000077">
    <property type="protein sequence ID" value="KXB01970.1"/>
    <property type="molecule type" value="Genomic_DNA"/>
</dbReference>
<dbReference type="InterPro" id="IPR025721">
    <property type="entry name" value="Exosome_cplx_N_dom"/>
</dbReference>
<dbReference type="Gene3D" id="2.20.70.10">
    <property type="match status" value="1"/>
</dbReference>
<evidence type="ECO:0000259" key="2">
    <source>
        <dbReference type="PROSITE" id="PS50126"/>
    </source>
</evidence>
<dbReference type="NCBIfam" id="NF034126">
    <property type="entry name" value="PRK09521.1"/>
    <property type="match status" value="1"/>
</dbReference>
<dbReference type="PROSITE" id="PS50126">
    <property type="entry name" value="S1"/>
    <property type="match status" value="1"/>
</dbReference>
<sequence length="191" mass="20758">KQVNTGDFVVPGDFLAIAEEFVPGTGAYEEDGEIYSSSTGVVLMDVREKKVSVHPKTGVPPSLSSGDIVVGRVEEIRGQVANVTVGFMRGMEDRRLPSSGNGVVHISKIRDEYVEEVGQEFKPGDIIRARVISVGRGSIKLSTMDDNLGILVALCSECHNVLDQENSKLKCPYCGNVESRKISNDYRQGIL</sequence>
<dbReference type="Pfam" id="PF14382">
    <property type="entry name" value="ECR1_N"/>
    <property type="match status" value="1"/>
</dbReference>
<dbReference type="PANTHER" id="PTHR12686">
    <property type="entry name" value="3'-5' EXORIBONUCLEASE CSL4-RELATED"/>
    <property type="match status" value="1"/>
</dbReference>
<dbReference type="PANTHER" id="PTHR12686:SF8">
    <property type="entry name" value="EXOSOME COMPLEX COMPONENT CSL4"/>
    <property type="match status" value="1"/>
</dbReference>
<keyword evidence="1" id="KW-0271">Exosome</keyword>
<dbReference type="AlphaFoldDB" id="A0A133V699"/>
<dbReference type="InterPro" id="IPR003029">
    <property type="entry name" value="S1_domain"/>
</dbReference>
<reference evidence="3 4" key="1">
    <citation type="journal article" date="2016" name="Sci. Rep.">
        <title>Metabolic traits of an uncultured archaeal lineage -MSBL1- from brine pools of the Red Sea.</title>
        <authorList>
            <person name="Mwirichia R."/>
            <person name="Alam I."/>
            <person name="Rashid M."/>
            <person name="Vinu M."/>
            <person name="Ba-Alawi W."/>
            <person name="Anthony Kamau A."/>
            <person name="Kamanda Ngugi D."/>
            <person name="Goker M."/>
            <person name="Klenk H.P."/>
            <person name="Bajic V."/>
            <person name="Stingl U."/>
        </authorList>
    </citation>
    <scope>NUCLEOTIDE SEQUENCE [LARGE SCALE GENOMIC DNA]</scope>
    <source>
        <strain evidence="3">SCGC-AAA261F19</strain>
    </source>
</reference>
<dbReference type="SUPFAM" id="SSF50249">
    <property type="entry name" value="Nucleic acid-binding proteins"/>
    <property type="match status" value="1"/>
</dbReference>
<evidence type="ECO:0000256" key="1">
    <source>
        <dbReference type="ARBA" id="ARBA00022835"/>
    </source>
</evidence>
<accession>A0A133V699</accession>
<evidence type="ECO:0000313" key="4">
    <source>
        <dbReference type="Proteomes" id="UP000070565"/>
    </source>
</evidence>
<dbReference type="InterPro" id="IPR039771">
    <property type="entry name" value="Csl4"/>
</dbReference>
<dbReference type="Gene3D" id="2.40.50.140">
    <property type="entry name" value="Nucleic acid-binding proteins"/>
    <property type="match status" value="1"/>
</dbReference>
<organism evidence="3 4">
    <name type="scientific">candidate division MSBL1 archaeon SCGC-AAA261F19</name>
    <dbReference type="NCBI Taxonomy" id="1698275"/>
    <lineage>
        <taxon>Archaea</taxon>
        <taxon>Methanobacteriati</taxon>
        <taxon>Methanobacteriota</taxon>
        <taxon>candidate division MSBL1</taxon>
    </lineage>
</organism>
<dbReference type="Gene3D" id="2.40.50.100">
    <property type="match status" value="1"/>
</dbReference>
<dbReference type="SMART" id="SM00316">
    <property type="entry name" value="S1"/>
    <property type="match status" value="1"/>
</dbReference>
<name>A0A133V699_9EURY</name>
<feature type="non-terminal residue" evidence="3">
    <location>
        <position position="1"/>
    </location>
</feature>
<dbReference type="InterPro" id="IPR030850">
    <property type="entry name" value="Exosome_Csl4_arc"/>
</dbReference>
<gene>
    <name evidence="3" type="ORF">AKJ45_03800</name>
</gene>
<keyword evidence="4" id="KW-1185">Reference proteome</keyword>
<dbReference type="SUPFAM" id="SSF110324">
    <property type="entry name" value="Ribosomal L27 protein-like"/>
    <property type="match status" value="1"/>
</dbReference>